<sequence length="161" mass="18066">MRSLRTSEKELVLLISLEKVSKPSLKSLDSTNPQTDCVQMEEIQDHRYPPQEWSTNKEHSKSKTCKSPLCFKGLQANLGQLKAFLTLANVNVYEPIIRTTLNKNIEHFGLNQQRCLEKENTAFQHKNLIPSVKHGGGSIMVWVCFAASGPGRLAIIDGTMN</sequence>
<dbReference type="InterPro" id="IPR036397">
    <property type="entry name" value="RNaseH_sf"/>
</dbReference>
<dbReference type="Proteomes" id="UP001108240">
    <property type="component" value="Unplaced"/>
</dbReference>
<organism evidence="1 2">
    <name type="scientific">Cyprinus carpio carpio</name>
    <dbReference type="NCBI Taxonomy" id="630221"/>
    <lineage>
        <taxon>Eukaryota</taxon>
        <taxon>Metazoa</taxon>
        <taxon>Chordata</taxon>
        <taxon>Craniata</taxon>
        <taxon>Vertebrata</taxon>
        <taxon>Euteleostomi</taxon>
        <taxon>Actinopterygii</taxon>
        <taxon>Neopterygii</taxon>
        <taxon>Teleostei</taxon>
        <taxon>Ostariophysi</taxon>
        <taxon>Cypriniformes</taxon>
        <taxon>Cyprinidae</taxon>
        <taxon>Cyprininae</taxon>
        <taxon>Cyprinus</taxon>
    </lineage>
</organism>
<reference evidence="1" key="1">
    <citation type="submission" date="2025-08" db="UniProtKB">
        <authorList>
            <consortium name="Ensembl"/>
        </authorList>
    </citation>
    <scope>IDENTIFICATION</scope>
</reference>
<accession>A0A9J8BVU4</accession>
<dbReference type="GO" id="GO:0003676">
    <property type="term" value="F:nucleic acid binding"/>
    <property type="evidence" value="ECO:0007669"/>
    <property type="project" value="InterPro"/>
</dbReference>
<protein>
    <submittedName>
        <fullName evidence="1">Uncharacterized protein</fullName>
    </submittedName>
</protein>
<dbReference type="Gene3D" id="3.30.420.10">
    <property type="entry name" value="Ribonuclease H-like superfamily/Ribonuclease H"/>
    <property type="match status" value="1"/>
</dbReference>
<proteinExistence type="predicted"/>
<evidence type="ECO:0000313" key="1">
    <source>
        <dbReference type="Ensembl" id="ENSCCRP00000158346.1"/>
    </source>
</evidence>
<name>A0A9J8BVU4_CYPCA</name>
<reference evidence="1" key="2">
    <citation type="submission" date="2025-09" db="UniProtKB">
        <authorList>
            <consortium name="Ensembl"/>
        </authorList>
    </citation>
    <scope>IDENTIFICATION</scope>
</reference>
<dbReference type="Ensembl" id="ENSCCRT00000137539.1">
    <property type="protein sequence ID" value="ENSCCRP00000158346.1"/>
    <property type="gene ID" value="ENSCCRG00000057037.1"/>
</dbReference>
<dbReference type="GeneTree" id="ENSGT01120000273423"/>
<keyword evidence="2" id="KW-1185">Reference proteome</keyword>
<evidence type="ECO:0000313" key="2">
    <source>
        <dbReference type="Proteomes" id="UP001108240"/>
    </source>
</evidence>
<dbReference type="AlphaFoldDB" id="A0A9J8BVU4"/>